<dbReference type="SUPFAM" id="SSF49899">
    <property type="entry name" value="Concanavalin A-like lectins/glucanases"/>
    <property type="match status" value="1"/>
</dbReference>
<organism>
    <name type="scientific">Branchiostoma floridae</name>
    <name type="common">Florida lancelet</name>
    <name type="synonym">Amphioxus</name>
    <dbReference type="NCBI Taxonomy" id="7739"/>
    <lineage>
        <taxon>Eukaryota</taxon>
        <taxon>Metazoa</taxon>
        <taxon>Chordata</taxon>
        <taxon>Cephalochordata</taxon>
        <taxon>Leptocardii</taxon>
        <taxon>Amphioxiformes</taxon>
        <taxon>Branchiostomatidae</taxon>
        <taxon>Branchiostoma</taxon>
    </lineage>
</organism>
<dbReference type="InterPro" id="IPR001759">
    <property type="entry name" value="PTX_dom"/>
</dbReference>
<keyword evidence="4" id="KW-1015">Disulfide bond</keyword>
<name>C3Z1Y7_BRAFL</name>
<dbReference type="InParanoid" id="C3Z1Y7"/>
<dbReference type="EMBL" id="GG666573">
    <property type="protein sequence ID" value="EEN53504.1"/>
    <property type="molecule type" value="Genomic_DNA"/>
</dbReference>
<feature type="domain" description="Pentraxin (PTX)" evidence="7">
    <location>
        <begin position="1"/>
        <end position="119"/>
    </location>
</feature>
<dbReference type="InterPro" id="IPR051360">
    <property type="entry name" value="Neuronal_Pentraxin_Related"/>
</dbReference>
<dbReference type="Gene3D" id="2.60.120.200">
    <property type="match status" value="1"/>
</dbReference>
<accession>C3Z1Y7</accession>
<evidence type="ECO:0000256" key="2">
    <source>
        <dbReference type="ARBA" id="ARBA00022723"/>
    </source>
</evidence>
<dbReference type="PANTHER" id="PTHR19277">
    <property type="entry name" value="PENTRAXIN"/>
    <property type="match status" value="1"/>
</dbReference>
<dbReference type="PANTHER" id="PTHR19277:SF161">
    <property type="entry name" value="LAMININ G DOMAIN-CONTAINING PROTEIN"/>
    <property type="match status" value="1"/>
</dbReference>
<protein>
    <recommendedName>
        <fullName evidence="7">Pentraxin (PTX) domain-containing protein</fullName>
    </recommendedName>
</protein>
<comment type="caution">
    <text evidence="6">Lacks conserved residue(s) required for the propagation of feature annotation.</text>
</comment>
<dbReference type="SMART" id="SM00159">
    <property type="entry name" value="PTX"/>
    <property type="match status" value="1"/>
</dbReference>
<feature type="non-terminal residue" evidence="8">
    <location>
        <position position="1"/>
    </location>
</feature>
<reference evidence="8" key="1">
    <citation type="journal article" date="2008" name="Nature">
        <title>The amphioxus genome and the evolution of the chordate karyotype.</title>
        <authorList>
            <consortium name="US DOE Joint Genome Institute (JGI-PGF)"/>
            <person name="Putnam N.H."/>
            <person name="Butts T."/>
            <person name="Ferrier D.E.K."/>
            <person name="Furlong R.F."/>
            <person name="Hellsten U."/>
            <person name="Kawashima T."/>
            <person name="Robinson-Rechavi M."/>
            <person name="Shoguchi E."/>
            <person name="Terry A."/>
            <person name="Yu J.-K."/>
            <person name="Benito-Gutierrez E.L."/>
            <person name="Dubchak I."/>
            <person name="Garcia-Fernandez J."/>
            <person name="Gibson-Brown J.J."/>
            <person name="Grigoriev I.V."/>
            <person name="Horton A.C."/>
            <person name="de Jong P.J."/>
            <person name="Jurka J."/>
            <person name="Kapitonov V.V."/>
            <person name="Kohara Y."/>
            <person name="Kuroki Y."/>
            <person name="Lindquist E."/>
            <person name="Lucas S."/>
            <person name="Osoegawa K."/>
            <person name="Pennacchio L.A."/>
            <person name="Salamov A.A."/>
            <person name="Satou Y."/>
            <person name="Sauka-Spengler T."/>
            <person name="Schmutz J."/>
            <person name="Shin-I T."/>
            <person name="Toyoda A."/>
            <person name="Bronner-Fraser M."/>
            <person name="Fujiyama A."/>
            <person name="Holland L.Z."/>
            <person name="Holland P.W.H."/>
            <person name="Satoh N."/>
            <person name="Rokhsar D.S."/>
        </authorList>
    </citation>
    <scope>NUCLEOTIDE SEQUENCE [LARGE SCALE GENOMIC DNA]</scope>
    <source>
        <strain evidence="8">S238N-H82</strain>
        <tissue evidence="8">Testes</tissue>
    </source>
</reference>
<evidence type="ECO:0000256" key="3">
    <source>
        <dbReference type="ARBA" id="ARBA00022837"/>
    </source>
</evidence>
<evidence type="ECO:0000259" key="7">
    <source>
        <dbReference type="PROSITE" id="PS51828"/>
    </source>
</evidence>
<evidence type="ECO:0000313" key="8">
    <source>
        <dbReference type="EMBL" id="EEN53504.1"/>
    </source>
</evidence>
<evidence type="ECO:0000256" key="5">
    <source>
        <dbReference type="ARBA" id="ARBA00023180"/>
    </source>
</evidence>
<dbReference type="PROSITE" id="PS51828">
    <property type="entry name" value="PTX_2"/>
    <property type="match status" value="1"/>
</dbReference>
<evidence type="ECO:0000256" key="6">
    <source>
        <dbReference type="PROSITE-ProRule" id="PRU01172"/>
    </source>
</evidence>
<dbReference type="Pfam" id="PF00354">
    <property type="entry name" value="Pentaxin"/>
    <property type="match status" value="1"/>
</dbReference>
<evidence type="ECO:0000256" key="1">
    <source>
        <dbReference type="ARBA" id="ARBA00001913"/>
    </source>
</evidence>
<dbReference type="InterPro" id="IPR013320">
    <property type="entry name" value="ConA-like_dom_sf"/>
</dbReference>
<proteinExistence type="predicted"/>
<feature type="non-terminal residue" evidence="8">
    <location>
        <position position="119"/>
    </location>
</feature>
<keyword evidence="5" id="KW-0325">Glycoprotein</keyword>
<dbReference type="AlphaFoldDB" id="C3Z1Y7"/>
<evidence type="ECO:0000256" key="4">
    <source>
        <dbReference type="ARBA" id="ARBA00023157"/>
    </source>
</evidence>
<keyword evidence="3" id="KW-0106">Calcium</keyword>
<comment type="cofactor">
    <cofactor evidence="1">
        <name>Ca(2+)</name>
        <dbReference type="ChEBI" id="CHEBI:29108"/>
    </cofactor>
</comment>
<dbReference type="GO" id="GO:0046872">
    <property type="term" value="F:metal ion binding"/>
    <property type="evidence" value="ECO:0007669"/>
    <property type="project" value="UniProtKB-KW"/>
</dbReference>
<sequence length="119" mass="13157">NPQTLIHYSGTGYVDLHVLDGMWHLVCVTWKSSSGHWKMYTDGRVVGSGTGAAVGRSVDPGGVWILGQEQDSPGGSFQVYQAFRGDISDFNVWNYVLTDSQILQLHVDVNSYHGNVIDW</sequence>
<keyword evidence="2" id="KW-0479">Metal-binding</keyword>
<dbReference type="PRINTS" id="PR00895">
    <property type="entry name" value="PENTAXIN"/>
</dbReference>
<gene>
    <name evidence="8" type="ORF">BRAFLDRAFT_223012</name>
</gene>